<protein>
    <submittedName>
        <fullName evidence="9">GMC family oxidoreductase</fullName>
    </submittedName>
</protein>
<dbReference type="InterPro" id="IPR051473">
    <property type="entry name" value="P2Ox-like"/>
</dbReference>
<keyword evidence="5" id="KW-0560">Oxidoreductase</keyword>
<feature type="compositionally biased region" description="Polar residues" evidence="6">
    <location>
        <begin position="490"/>
        <end position="502"/>
    </location>
</feature>
<dbReference type="SUPFAM" id="SSF54373">
    <property type="entry name" value="FAD-linked reductases, C-terminal domain"/>
    <property type="match status" value="1"/>
</dbReference>
<dbReference type="OrthoDB" id="9798604at2"/>
<reference evidence="9 10" key="1">
    <citation type="journal article" date="2014" name="Proc. Natl. Acad. Sci. U.S.A.">
        <title>Functional type 2 photosynthetic reaction centers found in the rare bacterial phylum Gemmatimonadetes.</title>
        <authorList>
            <person name="Zeng Y."/>
            <person name="Feng F."/>
            <person name="Medova H."/>
            <person name="Dean J."/>
            <person name="Koblizek M."/>
        </authorList>
    </citation>
    <scope>NUCLEOTIDE SEQUENCE [LARGE SCALE GENOMIC DNA]</scope>
    <source>
        <strain evidence="9 10">AP64</strain>
    </source>
</reference>
<dbReference type="STRING" id="1379270.GEMMAAP_07015"/>
<comment type="cofactor">
    <cofactor evidence="1">
        <name>FAD</name>
        <dbReference type="ChEBI" id="CHEBI:57692"/>
    </cofactor>
</comment>
<evidence type="ECO:0000256" key="1">
    <source>
        <dbReference type="ARBA" id="ARBA00001974"/>
    </source>
</evidence>
<dbReference type="SUPFAM" id="SSF51905">
    <property type="entry name" value="FAD/NAD(P)-binding domain"/>
    <property type="match status" value="1"/>
</dbReference>
<dbReference type="Pfam" id="PF00732">
    <property type="entry name" value="GMC_oxred_N"/>
    <property type="match status" value="1"/>
</dbReference>
<reference evidence="9 10" key="2">
    <citation type="journal article" date="2016" name="Environ. Microbiol. Rep.">
        <title>Metagenomic evidence for the presence of phototrophic Gemmatimonadetes bacteria in diverse environments.</title>
        <authorList>
            <person name="Zeng Y."/>
            <person name="Baumbach J."/>
            <person name="Barbosa E.G."/>
            <person name="Azevedo V."/>
            <person name="Zhang C."/>
            <person name="Koblizek M."/>
        </authorList>
    </citation>
    <scope>NUCLEOTIDE SEQUENCE [LARGE SCALE GENOMIC DNA]</scope>
    <source>
        <strain evidence="9 10">AP64</strain>
    </source>
</reference>
<dbReference type="Proteomes" id="UP000076404">
    <property type="component" value="Chromosome"/>
</dbReference>
<evidence type="ECO:0000313" key="9">
    <source>
        <dbReference type="EMBL" id="AMW06638.1"/>
    </source>
</evidence>
<keyword evidence="4" id="KW-0274">FAD</keyword>
<dbReference type="PANTHER" id="PTHR42784:SF1">
    <property type="entry name" value="PYRANOSE 2-OXIDASE"/>
    <property type="match status" value="1"/>
</dbReference>
<organism evidence="9 10">
    <name type="scientific">Gemmatimonas phototrophica</name>
    <dbReference type="NCBI Taxonomy" id="1379270"/>
    <lineage>
        <taxon>Bacteria</taxon>
        <taxon>Pseudomonadati</taxon>
        <taxon>Gemmatimonadota</taxon>
        <taxon>Gemmatimonadia</taxon>
        <taxon>Gemmatimonadales</taxon>
        <taxon>Gemmatimonadaceae</taxon>
        <taxon>Gemmatimonas</taxon>
    </lineage>
</organism>
<evidence type="ECO:0000256" key="3">
    <source>
        <dbReference type="ARBA" id="ARBA00022630"/>
    </source>
</evidence>
<dbReference type="PANTHER" id="PTHR42784">
    <property type="entry name" value="PYRANOSE 2-OXIDASE"/>
    <property type="match status" value="1"/>
</dbReference>
<dbReference type="KEGG" id="gph:GEMMAAP_07015"/>
<evidence type="ECO:0000256" key="4">
    <source>
        <dbReference type="ARBA" id="ARBA00022827"/>
    </source>
</evidence>
<dbReference type="EMBL" id="CP011454">
    <property type="protein sequence ID" value="AMW06638.1"/>
    <property type="molecule type" value="Genomic_DNA"/>
</dbReference>
<evidence type="ECO:0000256" key="2">
    <source>
        <dbReference type="ARBA" id="ARBA00010790"/>
    </source>
</evidence>
<proteinExistence type="inferred from homology"/>
<dbReference type="eggNOG" id="COG2303">
    <property type="taxonomic scope" value="Bacteria"/>
</dbReference>
<evidence type="ECO:0000259" key="7">
    <source>
        <dbReference type="Pfam" id="PF00732"/>
    </source>
</evidence>
<dbReference type="Pfam" id="PF05199">
    <property type="entry name" value="GMC_oxred_C"/>
    <property type="match status" value="1"/>
</dbReference>
<sequence>MPLEGGPVNIQPRAVTYDAIVIGSGITGGWAAKELTERGLRTLVLEAGRPVSPDRDSREHVAPFEMRFRGLGDRRAVEARQPVQRNSVSFDEISQRYWIDDIENPYSTPADQPFDWFRARQVGGKSIIWGRQVYRMSDLDFEANLRDGVGVDWPIRYRDIAPWYDHVERFMGVTGQRENIPHLPDSVFDPPMALNVVEQHVRDGIAARFGRDRVLTIGRAAVLTAPRPGRAACHYCGPCQRGCMTRSYFSSINATLPAARATGRLTLRPWSIVRSLEIDPSTRRIRSVHVIDGQTGQEHRFTARVIFLCASAIESARILLNSATTGAENGLANASDQVGRNIMDHIKNAGATGTIDGFLDKRVVGNRPNGIYVPRFRNIGSTHPDFIRGYGFQGGAQRSGWQQLTRAPGIGAAFKQQLRELGAWTMTFNGYGETLPMPHNRATVHPTLTDKWGIPSLHISTQWSPNELALHRDMKVGAAELLEAAGAKNIQPTTRPPSTMGNANHEMGTARMGRDPKTSVLNEWNQAWDVPNLFVTDGAAMASSGCQNPTLTYMALTARAVDYAVQALKRREL</sequence>
<dbReference type="InterPro" id="IPR036188">
    <property type="entry name" value="FAD/NAD-bd_sf"/>
</dbReference>
<accession>A0A143BNQ3</accession>
<keyword evidence="3" id="KW-0285">Flavoprotein</keyword>
<dbReference type="AlphaFoldDB" id="A0A143BNQ3"/>
<feature type="region of interest" description="Disordered" evidence="6">
    <location>
        <begin position="490"/>
        <end position="511"/>
    </location>
</feature>
<evidence type="ECO:0000313" key="10">
    <source>
        <dbReference type="Proteomes" id="UP000076404"/>
    </source>
</evidence>
<comment type="similarity">
    <text evidence="2">Belongs to the GMC oxidoreductase family.</text>
</comment>
<evidence type="ECO:0000259" key="8">
    <source>
        <dbReference type="Pfam" id="PF05199"/>
    </source>
</evidence>
<feature type="domain" description="Glucose-methanol-choline oxidoreductase N-terminal" evidence="7">
    <location>
        <begin position="19"/>
        <end position="346"/>
    </location>
</feature>
<dbReference type="InterPro" id="IPR007867">
    <property type="entry name" value="GMC_OxRtase_C"/>
</dbReference>
<dbReference type="InterPro" id="IPR000172">
    <property type="entry name" value="GMC_OxRdtase_N"/>
</dbReference>
<dbReference type="GO" id="GO:0050660">
    <property type="term" value="F:flavin adenine dinucleotide binding"/>
    <property type="evidence" value="ECO:0007669"/>
    <property type="project" value="InterPro"/>
</dbReference>
<gene>
    <name evidence="9" type="ORF">GEMMAAP_07015</name>
</gene>
<name>A0A143BNQ3_9BACT</name>
<evidence type="ECO:0000256" key="5">
    <source>
        <dbReference type="ARBA" id="ARBA00023002"/>
    </source>
</evidence>
<keyword evidence="10" id="KW-1185">Reference proteome</keyword>
<evidence type="ECO:0000256" key="6">
    <source>
        <dbReference type="SAM" id="MobiDB-lite"/>
    </source>
</evidence>
<dbReference type="Gene3D" id="3.50.50.60">
    <property type="entry name" value="FAD/NAD(P)-binding domain"/>
    <property type="match status" value="2"/>
</dbReference>
<feature type="domain" description="Glucose-methanol-choline oxidoreductase C-terminal" evidence="8">
    <location>
        <begin position="438"/>
        <end position="556"/>
    </location>
</feature>
<dbReference type="GO" id="GO:0016614">
    <property type="term" value="F:oxidoreductase activity, acting on CH-OH group of donors"/>
    <property type="evidence" value="ECO:0007669"/>
    <property type="project" value="InterPro"/>
</dbReference>